<dbReference type="RefSeq" id="WP_141288886.1">
    <property type="nucleotide sequence ID" value="NZ_BJMI01000010.1"/>
</dbReference>
<sequence>MPYLLEYLGIFLLHNIDLVYFAEISVPSQMENIKWEIFFSFFVYSNKKTFQRNRTDRTDCFQPLCESCREIVSAEKLK</sequence>
<dbReference type="Proteomes" id="UP000562982">
    <property type="component" value="Unassembled WGS sequence"/>
</dbReference>
<reference evidence="1 2" key="1">
    <citation type="submission" date="2020-04" db="EMBL/GenBank/DDBJ databases">
        <title>Description of novel Gluconacetobacter.</title>
        <authorList>
            <person name="Sombolestani A."/>
        </authorList>
    </citation>
    <scope>NUCLEOTIDE SEQUENCE [LARGE SCALE GENOMIC DNA]</scope>
    <source>
        <strain evidence="1 2">LMG 1382</strain>
    </source>
</reference>
<accession>A0A7W4JIJ3</accession>
<evidence type="ECO:0000313" key="1">
    <source>
        <dbReference type="EMBL" id="MBB2185255.1"/>
    </source>
</evidence>
<name>A0A7W4JIJ3_GLULI</name>
<gene>
    <name evidence="1" type="ORF">HLH32_02415</name>
</gene>
<comment type="caution">
    <text evidence="1">The sequence shown here is derived from an EMBL/GenBank/DDBJ whole genome shotgun (WGS) entry which is preliminary data.</text>
</comment>
<proteinExistence type="predicted"/>
<protein>
    <submittedName>
        <fullName evidence="1">Uncharacterized protein</fullName>
    </submittedName>
</protein>
<dbReference type="AlphaFoldDB" id="A0A7W4JIJ3"/>
<organism evidence="1 2">
    <name type="scientific">Gluconacetobacter liquefaciens</name>
    <name type="common">Acetobacter liquefaciens</name>
    <dbReference type="NCBI Taxonomy" id="89584"/>
    <lineage>
        <taxon>Bacteria</taxon>
        <taxon>Pseudomonadati</taxon>
        <taxon>Pseudomonadota</taxon>
        <taxon>Alphaproteobacteria</taxon>
        <taxon>Acetobacterales</taxon>
        <taxon>Acetobacteraceae</taxon>
        <taxon>Gluconacetobacter</taxon>
    </lineage>
</organism>
<evidence type="ECO:0000313" key="2">
    <source>
        <dbReference type="Proteomes" id="UP000562982"/>
    </source>
</evidence>
<dbReference type="EMBL" id="JABEQI010000001">
    <property type="protein sequence ID" value="MBB2185255.1"/>
    <property type="molecule type" value="Genomic_DNA"/>
</dbReference>